<evidence type="ECO:0000256" key="19">
    <source>
        <dbReference type="PIRSR" id="PIRSR038885-2"/>
    </source>
</evidence>
<evidence type="ECO:0000256" key="8">
    <source>
        <dbReference type="ARBA" id="ARBA00022692"/>
    </source>
</evidence>
<comment type="subcellular location">
    <subcellularLocation>
        <location evidence="2">Mitochondrion inner membrane</location>
        <topology evidence="2">Multi-pass membrane protein</topology>
    </subcellularLocation>
</comment>
<dbReference type="PANTHER" id="PTHR19271:SF16">
    <property type="entry name" value="CYTOCHROME B"/>
    <property type="match status" value="1"/>
</dbReference>
<feature type="binding site" evidence="18">
    <location>
        <position position="202"/>
    </location>
    <ligand>
        <name>a ubiquinone</name>
        <dbReference type="ChEBI" id="CHEBI:16389"/>
    </ligand>
</feature>
<keyword evidence="15 20" id="KW-0496">Mitochondrion</keyword>
<feature type="binding site" description="axial binding residue" evidence="19">
    <location>
        <position position="84"/>
    </location>
    <ligand>
        <name>heme b</name>
        <dbReference type="ChEBI" id="CHEBI:60344"/>
        <label>b562</label>
    </ligand>
    <ligandPart>
        <name>Fe</name>
        <dbReference type="ChEBI" id="CHEBI:18248"/>
    </ligandPart>
</feature>
<dbReference type="InterPro" id="IPR005797">
    <property type="entry name" value="Cyt_b/b6_N"/>
</dbReference>
<dbReference type="GO" id="GO:0008121">
    <property type="term" value="F:quinol-cytochrome-c reductase activity"/>
    <property type="evidence" value="ECO:0007669"/>
    <property type="project" value="InterPro"/>
</dbReference>
<evidence type="ECO:0000256" key="6">
    <source>
        <dbReference type="ARBA" id="ARBA00022617"/>
    </source>
</evidence>
<dbReference type="CDD" id="cd00290">
    <property type="entry name" value="cytochrome_b_C"/>
    <property type="match status" value="1"/>
</dbReference>
<feature type="transmembrane region" description="Helical" evidence="20">
    <location>
        <begin position="320"/>
        <end position="340"/>
    </location>
</feature>
<dbReference type="PANTHER" id="PTHR19271">
    <property type="entry name" value="CYTOCHROME B"/>
    <property type="match status" value="1"/>
</dbReference>
<feature type="transmembrane region" description="Helical" evidence="20">
    <location>
        <begin position="263"/>
        <end position="282"/>
    </location>
</feature>
<keyword evidence="14" id="KW-0830">Ubiquinone</keyword>
<proteinExistence type="inferred from homology"/>
<gene>
    <name evidence="23" type="primary">CYTB</name>
</gene>
<dbReference type="AlphaFoldDB" id="A0A8X8M1D1"/>
<feature type="transmembrane region" description="Helical" evidence="20">
    <location>
        <begin position="347"/>
        <end position="364"/>
    </location>
</feature>
<evidence type="ECO:0000256" key="20">
    <source>
        <dbReference type="RuleBase" id="RU362117"/>
    </source>
</evidence>
<feature type="transmembrane region" description="Helical" evidence="20">
    <location>
        <begin position="289"/>
        <end position="308"/>
    </location>
</feature>
<dbReference type="InterPro" id="IPR048260">
    <property type="entry name" value="Cytochrome_b_C_euk/bac"/>
</dbReference>
<evidence type="ECO:0000256" key="9">
    <source>
        <dbReference type="ARBA" id="ARBA00022723"/>
    </source>
</evidence>
<keyword evidence="11 20" id="KW-0249">Electron transport</keyword>
<evidence type="ECO:0000256" key="18">
    <source>
        <dbReference type="PIRSR" id="PIRSR038885-1"/>
    </source>
</evidence>
<sequence>MNKPIRTTHPLMKIANSALIDLPTPTNISTWWNFGSLLGTCLIMQIATGLFLAMHYCPNIEMAFSSVAHICRDVNYGWILRTLHANGASMFFICIYLHTGRNIYYGSYKLLHTWSIGVLIMFVTMATAFLGYVLPWGQMSFWGATVITNLLSAVPYMGTELVQWVWGGFAVDNATLTRFFTLHFLMPFVIAALVMVHLLFLHQTGSNNPLGLKSDTDKIPFHPYFTTKDIVGFMILFTVLSTLSLKEPYILGDPDNFTPANPLVTPIHIQPEWYFLFAYAILRSIPNKLGGVIALAMSIAILFIMPTYKSNFSGTQFYPLNQIMFWMMTNTVILLTWIGARPVEDPYILTGQVLTVVYFSYYITTPLTTKCWDMLNK</sequence>
<evidence type="ECO:0000256" key="10">
    <source>
        <dbReference type="ARBA" id="ARBA00022792"/>
    </source>
</evidence>
<dbReference type="SUPFAM" id="SSF81342">
    <property type="entry name" value="Transmembrane di-heme cytochromes"/>
    <property type="match status" value="1"/>
</dbReference>
<evidence type="ECO:0000256" key="12">
    <source>
        <dbReference type="ARBA" id="ARBA00022989"/>
    </source>
</evidence>
<evidence type="ECO:0000313" key="23">
    <source>
        <dbReference type="EMBL" id="URX52700.1"/>
    </source>
</evidence>
<keyword evidence="7 20" id="KW-0679">Respiratory chain</keyword>
<comment type="cofactor">
    <cofactor evidence="19">
        <name>heme</name>
        <dbReference type="ChEBI" id="CHEBI:30413"/>
    </cofactor>
    <text evidence="19">Binds 2 heme groups non-covalently.</text>
</comment>
<evidence type="ECO:0000256" key="17">
    <source>
        <dbReference type="ARBA" id="ARBA00061233"/>
    </source>
</evidence>
<geneLocation type="mitochondrion" evidence="23"/>
<comment type="cofactor">
    <cofactor evidence="20">
        <name>heme b</name>
        <dbReference type="ChEBI" id="CHEBI:60344"/>
    </cofactor>
    <text evidence="20">Binds 2 heme groups non-covalently.</text>
</comment>
<evidence type="ECO:0000256" key="3">
    <source>
        <dbReference type="ARBA" id="ARBA00011649"/>
    </source>
</evidence>
<evidence type="ECO:0000256" key="4">
    <source>
        <dbReference type="ARBA" id="ARBA00013531"/>
    </source>
</evidence>
<feature type="domain" description="Cytochrome b/b6 N-terminal region profile" evidence="21">
    <location>
        <begin position="1"/>
        <end position="210"/>
    </location>
</feature>
<comment type="function">
    <text evidence="1 20">Component of the ubiquinol-cytochrome c reductase complex (complex III or cytochrome b-c1 complex) that is part of the mitochondrial respiratory chain. The b-c1 complex mediates electron transfer from ubiquinol to cytochrome c. Contributes to the generation of a proton gradient across the mitochondrial membrane that is then used for ATP synthesis.</text>
</comment>
<dbReference type="PROSITE" id="PS51002">
    <property type="entry name" value="CYTB_NTER"/>
    <property type="match status" value="1"/>
</dbReference>
<dbReference type="InterPro" id="IPR030689">
    <property type="entry name" value="Cytochrome_b"/>
</dbReference>
<dbReference type="InterPro" id="IPR036150">
    <property type="entry name" value="Cyt_b/b6_C_sf"/>
</dbReference>
<evidence type="ECO:0000256" key="1">
    <source>
        <dbReference type="ARBA" id="ARBA00002566"/>
    </source>
</evidence>
<dbReference type="GO" id="GO:0045275">
    <property type="term" value="C:respiratory chain complex III"/>
    <property type="evidence" value="ECO:0007669"/>
    <property type="project" value="InterPro"/>
</dbReference>
<feature type="binding site" description="axial binding residue" evidence="19">
    <location>
        <position position="98"/>
    </location>
    <ligand>
        <name>heme b</name>
        <dbReference type="ChEBI" id="CHEBI:60344"/>
        <label>b566</label>
    </ligand>
    <ligandPart>
        <name>Fe</name>
        <dbReference type="ChEBI" id="CHEBI:18248"/>
    </ligandPart>
</feature>
<comment type="similarity">
    <text evidence="17 20">Belongs to the cytochrome b family.</text>
</comment>
<dbReference type="InterPro" id="IPR016174">
    <property type="entry name" value="Di-haem_cyt_TM"/>
</dbReference>
<feature type="transmembrane region" description="Helical" evidence="20">
    <location>
        <begin position="111"/>
        <end position="134"/>
    </location>
</feature>
<dbReference type="InterPro" id="IPR048259">
    <property type="entry name" value="Cytochrome_b_N_euk/bac"/>
</dbReference>
<keyword evidence="13 19" id="KW-0408">Iron</keyword>
<evidence type="ECO:0000256" key="5">
    <source>
        <dbReference type="ARBA" id="ARBA00022448"/>
    </source>
</evidence>
<protein>
    <recommendedName>
        <fullName evidence="4 20">Cytochrome b</fullName>
    </recommendedName>
</protein>
<keyword evidence="16 20" id="KW-0472">Membrane</keyword>
<evidence type="ECO:0000259" key="21">
    <source>
        <dbReference type="PROSITE" id="PS51002"/>
    </source>
</evidence>
<feature type="binding site" description="axial binding residue" evidence="19">
    <location>
        <position position="197"/>
    </location>
    <ligand>
        <name>heme b</name>
        <dbReference type="ChEBI" id="CHEBI:60344"/>
        <label>b566</label>
    </ligand>
    <ligandPart>
        <name>Fe</name>
        <dbReference type="ChEBI" id="CHEBI:18248"/>
    </ligandPart>
</feature>
<evidence type="ECO:0000256" key="13">
    <source>
        <dbReference type="ARBA" id="ARBA00023004"/>
    </source>
</evidence>
<dbReference type="Pfam" id="PF00032">
    <property type="entry name" value="Cytochrom_B_C"/>
    <property type="match status" value="1"/>
</dbReference>
<evidence type="ECO:0000256" key="11">
    <source>
        <dbReference type="ARBA" id="ARBA00022982"/>
    </source>
</evidence>
<keyword evidence="12 20" id="KW-1133">Transmembrane helix</keyword>
<dbReference type="CDD" id="cd00284">
    <property type="entry name" value="Cytochrome_b_N"/>
    <property type="match status" value="1"/>
</dbReference>
<feature type="transmembrane region" description="Helical" evidence="20">
    <location>
        <begin position="179"/>
        <end position="200"/>
    </location>
</feature>
<dbReference type="InterPro" id="IPR027387">
    <property type="entry name" value="Cytb/b6-like_sf"/>
</dbReference>
<name>A0A8X8M1D1_9NEOP</name>
<dbReference type="Gene3D" id="1.20.810.10">
    <property type="entry name" value="Cytochrome Bc1 Complex, Chain C"/>
    <property type="match status" value="1"/>
</dbReference>
<feature type="transmembrane region" description="Helical" evidence="20">
    <location>
        <begin position="78"/>
        <end position="99"/>
    </location>
</feature>
<dbReference type="GO" id="GO:0005743">
    <property type="term" value="C:mitochondrial inner membrane"/>
    <property type="evidence" value="ECO:0007669"/>
    <property type="project" value="UniProtKB-SubCell"/>
</dbReference>
<dbReference type="SUPFAM" id="SSF81648">
    <property type="entry name" value="a domain/subunit of cytochrome bc1 complex (Ubiquinol-cytochrome c reductase)"/>
    <property type="match status" value="1"/>
</dbReference>
<feature type="binding site" description="axial binding residue" evidence="19">
    <location>
        <position position="183"/>
    </location>
    <ligand>
        <name>heme b</name>
        <dbReference type="ChEBI" id="CHEBI:60344"/>
        <label>b562</label>
    </ligand>
    <ligandPart>
        <name>Fe</name>
        <dbReference type="ChEBI" id="CHEBI:18248"/>
    </ligandPart>
</feature>
<dbReference type="EMBL" id="OM991301">
    <property type="protein sequence ID" value="URX52700.1"/>
    <property type="molecule type" value="Genomic_DNA"/>
</dbReference>
<evidence type="ECO:0000256" key="2">
    <source>
        <dbReference type="ARBA" id="ARBA00004448"/>
    </source>
</evidence>
<dbReference type="Pfam" id="PF00033">
    <property type="entry name" value="Cytochrome_B"/>
    <property type="match status" value="1"/>
</dbReference>
<comment type="subunit">
    <text evidence="3">The main subunits of complex b-c1 are: cytochrome b, cytochrome c1 and the Rieske protein.</text>
</comment>
<dbReference type="InterPro" id="IPR005798">
    <property type="entry name" value="Cyt_b/b6_C"/>
</dbReference>
<dbReference type="GO" id="GO:0046872">
    <property type="term" value="F:metal ion binding"/>
    <property type="evidence" value="ECO:0007669"/>
    <property type="project" value="UniProtKB-UniRule"/>
</dbReference>
<keyword evidence="5 20" id="KW-0813">Transport</keyword>
<accession>A0A8X8M1D1</accession>
<keyword evidence="10" id="KW-0999">Mitochondrion inner membrane</keyword>
<evidence type="ECO:0000256" key="15">
    <source>
        <dbReference type="ARBA" id="ARBA00023128"/>
    </source>
</evidence>
<feature type="domain" description="Cytochrome b/b6 C-terminal region profile" evidence="22">
    <location>
        <begin position="211"/>
        <end position="377"/>
    </location>
</feature>
<dbReference type="PIRSF" id="PIRSF038885">
    <property type="entry name" value="COB"/>
    <property type="match status" value="1"/>
</dbReference>
<feature type="transmembrane region" description="Helical" evidence="20">
    <location>
        <begin position="141"/>
        <end position="159"/>
    </location>
</feature>
<evidence type="ECO:0000259" key="22">
    <source>
        <dbReference type="PROSITE" id="PS51003"/>
    </source>
</evidence>
<organism evidence="23">
    <name type="scientific">Glyptotermes sp. 1 AB-2022a</name>
    <dbReference type="NCBI Taxonomy" id="2942715"/>
    <lineage>
        <taxon>Eukaryota</taxon>
        <taxon>Metazoa</taxon>
        <taxon>Ecdysozoa</taxon>
        <taxon>Arthropoda</taxon>
        <taxon>Hexapoda</taxon>
        <taxon>Insecta</taxon>
        <taxon>Pterygota</taxon>
        <taxon>Neoptera</taxon>
        <taxon>Polyneoptera</taxon>
        <taxon>Dictyoptera</taxon>
        <taxon>Blattodea</taxon>
        <taxon>Blattoidea</taxon>
        <taxon>Termitoidae</taxon>
        <taxon>Kalotermitidae</taxon>
        <taxon>Glyptotermitinae</taxon>
        <taxon>Glyptotermes</taxon>
    </lineage>
</organism>
<keyword evidence="8 20" id="KW-0812">Transmembrane</keyword>
<dbReference type="PROSITE" id="PS51003">
    <property type="entry name" value="CYTB_CTER"/>
    <property type="match status" value="1"/>
</dbReference>
<feature type="transmembrane region" description="Helical" evidence="20">
    <location>
        <begin position="31"/>
        <end position="57"/>
    </location>
</feature>
<keyword evidence="6 19" id="KW-0349">Heme</keyword>
<evidence type="ECO:0000256" key="7">
    <source>
        <dbReference type="ARBA" id="ARBA00022660"/>
    </source>
</evidence>
<dbReference type="GO" id="GO:0006122">
    <property type="term" value="P:mitochondrial electron transport, ubiquinol to cytochrome c"/>
    <property type="evidence" value="ECO:0007669"/>
    <property type="project" value="TreeGrafter"/>
</dbReference>
<reference evidence="23" key="1">
    <citation type="journal article" date="2022" name="Mol. Biol. Evol.">
        <title>Molecular phylogeny reveals the past transoceanic voyages of drywood termites (Isoptera, Kalotermitidae).</title>
        <authorList>
            <person name="Bucek A."/>
            <person name="Wang M."/>
            <person name="Sobotnik J."/>
            <person name="Hellemans S."/>
            <person name="Sillam-Dusses D."/>
            <person name="Mizumoto N."/>
            <person name="Stiblik P."/>
            <person name="Clitheroe C."/>
            <person name="Lu T."/>
            <person name="Gonzalez Plaza J.J."/>
            <person name="Mohagan A."/>
            <person name="Rafanomezantsoa J.J."/>
            <person name="Fisher B."/>
            <person name="Engel M.S."/>
            <person name="Roisin Y."/>
            <person name="Evans T.A."/>
            <person name="Scheffrahn R."/>
            <person name="Bourguignon T."/>
        </authorList>
    </citation>
    <scope>NUCLEOTIDE SEQUENCE</scope>
    <source>
        <strain evidence="23">AUS109</strain>
    </source>
</reference>
<feature type="transmembrane region" description="Helical" evidence="20">
    <location>
        <begin position="221"/>
        <end position="243"/>
    </location>
</feature>
<evidence type="ECO:0000256" key="16">
    <source>
        <dbReference type="ARBA" id="ARBA00023136"/>
    </source>
</evidence>
<keyword evidence="9 19" id="KW-0479">Metal-binding</keyword>
<dbReference type="FunFam" id="1.20.810.10:FF:000002">
    <property type="entry name" value="Cytochrome b"/>
    <property type="match status" value="1"/>
</dbReference>
<evidence type="ECO:0000256" key="14">
    <source>
        <dbReference type="ARBA" id="ARBA00023075"/>
    </source>
</evidence>
<dbReference type="GO" id="GO:0016491">
    <property type="term" value="F:oxidoreductase activity"/>
    <property type="evidence" value="ECO:0007669"/>
    <property type="project" value="UniProtKB-UniRule"/>
</dbReference>